<evidence type="ECO:0000256" key="1">
    <source>
        <dbReference type="SAM" id="MobiDB-lite"/>
    </source>
</evidence>
<organism evidence="2 3">
    <name type="scientific">Mycena albidolilacea</name>
    <dbReference type="NCBI Taxonomy" id="1033008"/>
    <lineage>
        <taxon>Eukaryota</taxon>
        <taxon>Fungi</taxon>
        <taxon>Dikarya</taxon>
        <taxon>Basidiomycota</taxon>
        <taxon>Agaricomycotina</taxon>
        <taxon>Agaricomycetes</taxon>
        <taxon>Agaricomycetidae</taxon>
        <taxon>Agaricales</taxon>
        <taxon>Marasmiineae</taxon>
        <taxon>Mycenaceae</taxon>
        <taxon>Mycena</taxon>
    </lineage>
</organism>
<keyword evidence="3" id="KW-1185">Reference proteome</keyword>
<comment type="caution">
    <text evidence="2">The sequence shown here is derived from an EMBL/GenBank/DDBJ whole genome shotgun (WGS) entry which is preliminary data.</text>
</comment>
<accession>A0AAD7A7V6</accession>
<evidence type="ECO:0000313" key="2">
    <source>
        <dbReference type="EMBL" id="KAJ7351542.1"/>
    </source>
</evidence>
<dbReference type="Proteomes" id="UP001218218">
    <property type="component" value="Unassembled WGS sequence"/>
</dbReference>
<name>A0AAD7A7V6_9AGAR</name>
<gene>
    <name evidence="2" type="ORF">DFH08DRAFT_806262</name>
</gene>
<protein>
    <submittedName>
        <fullName evidence="2">Uncharacterized protein</fullName>
    </submittedName>
</protein>
<proteinExistence type="predicted"/>
<evidence type="ECO:0000313" key="3">
    <source>
        <dbReference type="Proteomes" id="UP001218218"/>
    </source>
</evidence>
<reference evidence="2" key="1">
    <citation type="submission" date="2023-03" db="EMBL/GenBank/DDBJ databases">
        <title>Massive genome expansion in bonnet fungi (Mycena s.s.) driven by repeated elements and novel gene families across ecological guilds.</title>
        <authorList>
            <consortium name="Lawrence Berkeley National Laboratory"/>
            <person name="Harder C.B."/>
            <person name="Miyauchi S."/>
            <person name="Viragh M."/>
            <person name="Kuo A."/>
            <person name="Thoen E."/>
            <person name="Andreopoulos B."/>
            <person name="Lu D."/>
            <person name="Skrede I."/>
            <person name="Drula E."/>
            <person name="Henrissat B."/>
            <person name="Morin E."/>
            <person name="Kohler A."/>
            <person name="Barry K."/>
            <person name="LaButti K."/>
            <person name="Morin E."/>
            <person name="Salamov A."/>
            <person name="Lipzen A."/>
            <person name="Mereny Z."/>
            <person name="Hegedus B."/>
            <person name="Baldrian P."/>
            <person name="Stursova M."/>
            <person name="Weitz H."/>
            <person name="Taylor A."/>
            <person name="Grigoriev I.V."/>
            <person name="Nagy L.G."/>
            <person name="Martin F."/>
            <person name="Kauserud H."/>
        </authorList>
    </citation>
    <scope>NUCLEOTIDE SEQUENCE</scope>
    <source>
        <strain evidence="2">CBHHK002</strain>
    </source>
</reference>
<dbReference type="EMBL" id="JARIHO010000013">
    <property type="protein sequence ID" value="KAJ7351542.1"/>
    <property type="molecule type" value="Genomic_DNA"/>
</dbReference>
<sequence length="352" mass="37841">MHSEVRVNAPSIYSLILCKAAKADNAVGEQFEASLASGVMASNPSYQKAKNASAGNNKIKELKAELAIIMAEAKTSSSGVVRVNQKSKSKSLGTHPCLWTMDEMVLDGVEIVSLEAFYPTIFTKAGASKTHEDAPMRKSKKTKAAVAPDPSSSGKRRRNVKSESGFQRPADWASLSVDSSGETGNIFGGNTVWILEAFSNKLDKHGLAVESARSHWVKLTERCGKAWEALLNGFPGLQAVLVSCRIGSMQGCQSGGHSAEHIVSHIPKYCAEGSISPVTTMEIWSEITWARHAGKSIMFLAPVMEGGSINRKLGLNIEFDYINLDLGIGWARNVSILEGACEGLKSCDSLKH</sequence>
<dbReference type="AlphaFoldDB" id="A0AAD7A7V6"/>
<feature type="region of interest" description="Disordered" evidence="1">
    <location>
        <begin position="128"/>
        <end position="167"/>
    </location>
</feature>